<evidence type="ECO:0000313" key="3">
    <source>
        <dbReference type="Proteomes" id="UP000037510"/>
    </source>
</evidence>
<proteinExistence type="predicted"/>
<name>A0A0L7L4V7_OPEBR</name>
<sequence length="222" mass="25874">MENTPHTRHPLDPESNVSKFGGYDPENYMLDDINITVRTNEDLTPGRPPRLTQNTVGKFLQPLTRELVEVPPRPTVDELPDAVLEQMVQRDKAFWVDKPGSNAYVLHDAFYNYDMATEKVYPVRQDVFPRSYQYDLDCVRYRRQHACDGLKQPEGERTKAVGAHCRDCRKWKEPGLTSFQLAWAKDPGQKRVGRPFRNEACNWYYENYPPVKYDCIVRKFAG</sequence>
<gene>
    <name evidence="2" type="ORF">OBRU01_15887</name>
</gene>
<dbReference type="AlphaFoldDB" id="A0A0L7L4V7"/>
<dbReference type="EMBL" id="JTDY01002985">
    <property type="protein sequence ID" value="KOB70366.1"/>
    <property type="molecule type" value="Genomic_DNA"/>
</dbReference>
<feature type="region of interest" description="Disordered" evidence="1">
    <location>
        <begin position="1"/>
        <end position="23"/>
    </location>
</feature>
<dbReference type="Proteomes" id="UP000037510">
    <property type="component" value="Unassembled WGS sequence"/>
</dbReference>
<accession>A0A0L7L4V7</accession>
<protein>
    <submittedName>
        <fullName evidence="2">Uncharacterized protein</fullName>
    </submittedName>
</protein>
<reference evidence="2 3" key="1">
    <citation type="journal article" date="2015" name="Genome Biol. Evol.">
        <title>The genome of winter moth (Operophtera brumata) provides a genomic perspective on sexual dimorphism and phenology.</title>
        <authorList>
            <person name="Derks M.F."/>
            <person name="Smit S."/>
            <person name="Salis L."/>
            <person name="Schijlen E."/>
            <person name="Bossers A."/>
            <person name="Mateman C."/>
            <person name="Pijl A.S."/>
            <person name="de Ridder D."/>
            <person name="Groenen M.A."/>
            <person name="Visser M.E."/>
            <person name="Megens H.J."/>
        </authorList>
    </citation>
    <scope>NUCLEOTIDE SEQUENCE [LARGE SCALE GENOMIC DNA]</scope>
    <source>
        <strain evidence="2">WM2013NL</strain>
        <tissue evidence="2">Head and thorax</tissue>
    </source>
</reference>
<evidence type="ECO:0000256" key="1">
    <source>
        <dbReference type="SAM" id="MobiDB-lite"/>
    </source>
</evidence>
<comment type="caution">
    <text evidence="2">The sequence shown here is derived from an EMBL/GenBank/DDBJ whole genome shotgun (WGS) entry which is preliminary data.</text>
</comment>
<evidence type="ECO:0000313" key="2">
    <source>
        <dbReference type="EMBL" id="KOB70366.1"/>
    </source>
</evidence>
<organism evidence="2 3">
    <name type="scientific">Operophtera brumata</name>
    <name type="common">Winter moth</name>
    <name type="synonym">Phalaena brumata</name>
    <dbReference type="NCBI Taxonomy" id="104452"/>
    <lineage>
        <taxon>Eukaryota</taxon>
        <taxon>Metazoa</taxon>
        <taxon>Ecdysozoa</taxon>
        <taxon>Arthropoda</taxon>
        <taxon>Hexapoda</taxon>
        <taxon>Insecta</taxon>
        <taxon>Pterygota</taxon>
        <taxon>Neoptera</taxon>
        <taxon>Endopterygota</taxon>
        <taxon>Lepidoptera</taxon>
        <taxon>Glossata</taxon>
        <taxon>Ditrysia</taxon>
        <taxon>Geometroidea</taxon>
        <taxon>Geometridae</taxon>
        <taxon>Larentiinae</taxon>
        <taxon>Operophtera</taxon>
    </lineage>
</organism>
<keyword evidence="3" id="KW-1185">Reference proteome</keyword>